<keyword evidence="4" id="KW-0804">Transcription</keyword>
<name>A0A1N6VLE8_9PSED</name>
<keyword evidence="2" id="KW-0805">Transcription regulation</keyword>
<dbReference type="RefSeq" id="WP_051587462.1">
    <property type="nucleotide sequence ID" value="NZ_FTMC01000010.1"/>
</dbReference>
<feature type="domain" description="HTH lysR-type" evidence="5">
    <location>
        <begin position="6"/>
        <end position="63"/>
    </location>
</feature>
<dbReference type="PANTHER" id="PTHR30126:SF88">
    <property type="entry name" value="TRANSCRIPTIONAL REGULATOR-RELATED"/>
    <property type="match status" value="1"/>
</dbReference>
<dbReference type="EMBL" id="FTMC01000010">
    <property type="protein sequence ID" value="SIQ78614.1"/>
    <property type="molecule type" value="Genomic_DNA"/>
</dbReference>
<dbReference type="SUPFAM" id="SSF53850">
    <property type="entry name" value="Periplasmic binding protein-like II"/>
    <property type="match status" value="1"/>
</dbReference>
<dbReference type="FunFam" id="1.10.10.10:FF:000215">
    <property type="entry name" value="Transcriptional regulator, LysR family"/>
    <property type="match status" value="1"/>
</dbReference>
<dbReference type="Gene3D" id="1.10.10.10">
    <property type="entry name" value="Winged helix-like DNA-binding domain superfamily/Winged helix DNA-binding domain"/>
    <property type="match status" value="1"/>
</dbReference>
<comment type="similarity">
    <text evidence="1">Belongs to the LysR transcriptional regulatory family.</text>
</comment>
<dbReference type="InterPro" id="IPR005119">
    <property type="entry name" value="LysR_subst-bd"/>
</dbReference>
<evidence type="ECO:0000256" key="1">
    <source>
        <dbReference type="ARBA" id="ARBA00009437"/>
    </source>
</evidence>
<dbReference type="AlphaFoldDB" id="A0A1N6VLE8"/>
<dbReference type="SUPFAM" id="SSF46785">
    <property type="entry name" value="Winged helix' DNA-binding domain"/>
    <property type="match status" value="1"/>
</dbReference>
<dbReference type="GO" id="GO:0003700">
    <property type="term" value="F:DNA-binding transcription factor activity"/>
    <property type="evidence" value="ECO:0007669"/>
    <property type="project" value="InterPro"/>
</dbReference>
<dbReference type="Proteomes" id="UP000186079">
    <property type="component" value="Unassembled WGS sequence"/>
</dbReference>
<evidence type="ECO:0000256" key="4">
    <source>
        <dbReference type="ARBA" id="ARBA00023163"/>
    </source>
</evidence>
<dbReference type="Pfam" id="PF00126">
    <property type="entry name" value="HTH_1"/>
    <property type="match status" value="1"/>
</dbReference>
<dbReference type="InterPro" id="IPR036390">
    <property type="entry name" value="WH_DNA-bd_sf"/>
</dbReference>
<dbReference type="Gene3D" id="3.40.190.290">
    <property type="match status" value="1"/>
</dbReference>
<dbReference type="Pfam" id="PF03466">
    <property type="entry name" value="LysR_substrate"/>
    <property type="match status" value="1"/>
</dbReference>
<protein>
    <submittedName>
        <fullName evidence="6">Transcriptional regulator, LysR family</fullName>
    </submittedName>
</protein>
<dbReference type="InterPro" id="IPR036388">
    <property type="entry name" value="WH-like_DNA-bd_sf"/>
</dbReference>
<proteinExistence type="inferred from homology"/>
<reference evidence="6 7" key="1">
    <citation type="submission" date="2017-01" db="EMBL/GenBank/DDBJ databases">
        <authorList>
            <person name="Mah S.A."/>
            <person name="Swanson W.J."/>
            <person name="Moy G.W."/>
            <person name="Vacquier V.D."/>
        </authorList>
    </citation>
    <scope>NUCLEOTIDE SEQUENCE [LARGE SCALE GENOMIC DNA]</scope>
    <source>
        <strain evidence="6 7">ATCC 29606</strain>
    </source>
</reference>
<dbReference type="GO" id="GO:0000976">
    <property type="term" value="F:transcription cis-regulatory region binding"/>
    <property type="evidence" value="ECO:0007669"/>
    <property type="project" value="TreeGrafter"/>
</dbReference>
<evidence type="ECO:0000313" key="7">
    <source>
        <dbReference type="Proteomes" id="UP000186079"/>
    </source>
</evidence>
<accession>A0A1N6VLE8</accession>
<gene>
    <name evidence="6" type="ORF">SAMN05421672_11035</name>
</gene>
<dbReference type="InterPro" id="IPR000847">
    <property type="entry name" value="LysR_HTH_N"/>
</dbReference>
<evidence type="ECO:0000259" key="5">
    <source>
        <dbReference type="PROSITE" id="PS50931"/>
    </source>
</evidence>
<evidence type="ECO:0000256" key="2">
    <source>
        <dbReference type="ARBA" id="ARBA00023015"/>
    </source>
</evidence>
<organism evidence="6 7">
    <name type="scientific">Pseudomonas flexibilis</name>
    <dbReference type="NCBI Taxonomy" id="706570"/>
    <lineage>
        <taxon>Bacteria</taxon>
        <taxon>Pseudomonadati</taxon>
        <taxon>Pseudomonadota</taxon>
        <taxon>Gammaproteobacteria</taxon>
        <taxon>Pseudomonadales</taxon>
        <taxon>Pseudomonadaceae</taxon>
        <taxon>Pseudomonas</taxon>
    </lineage>
</organism>
<sequence>MKAPRVTLDQWRTLQAVVDHGGFAQAAEALHRSQSSVSYTVARMQEQLGVPLLRIEGRKAVLTEAGAVLLRRSRHLLKQASQIEDLAHQLELGWEAEVRLVIDAAFPSGRIARALTDFMPKSRGCRVRLREEVLSGVVDVLREGTADLAISSLEIPGYLGTELGTVEFVAVAHPNHPLHQLRRELSSQDLENQLQIVIRDSGRAQPMDVGWLGAEQRWTVSSMATAALFVRRGLGFAWLPRPVIARELHEGRLKELPLPQGGIHRPRFRLYANKDKPLGPATQILVESIMTFADADPDEVCPGERP</sequence>
<evidence type="ECO:0000313" key="6">
    <source>
        <dbReference type="EMBL" id="SIQ78614.1"/>
    </source>
</evidence>
<evidence type="ECO:0000256" key="3">
    <source>
        <dbReference type="ARBA" id="ARBA00023125"/>
    </source>
</evidence>
<dbReference type="PROSITE" id="PS50931">
    <property type="entry name" value="HTH_LYSR"/>
    <property type="match status" value="1"/>
</dbReference>
<keyword evidence="3" id="KW-0238">DNA-binding</keyword>
<dbReference type="PANTHER" id="PTHR30126">
    <property type="entry name" value="HTH-TYPE TRANSCRIPTIONAL REGULATOR"/>
    <property type="match status" value="1"/>
</dbReference>